<comment type="caution">
    <text evidence="3">The sequence shown here is derived from an EMBL/GenBank/DDBJ whole genome shotgun (WGS) entry which is preliminary data.</text>
</comment>
<dbReference type="EMBL" id="JAHVJA010000002">
    <property type="protein sequence ID" value="MBY6138794.1"/>
    <property type="molecule type" value="Genomic_DNA"/>
</dbReference>
<evidence type="ECO:0000256" key="2">
    <source>
        <dbReference type="SAM" id="SignalP"/>
    </source>
</evidence>
<organism evidence="3 4">
    <name type="scientific">Leisingera daeponensis</name>
    <dbReference type="NCBI Taxonomy" id="405746"/>
    <lineage>
        <taxon>Bacteria</taxon>
        <taxon>Pseudomonadati</taxon>
        <taxon>Pseudomonadota</taxon>
        <taxon>Alphaproteobacteria</taxon>
        <taxon>Rhodobacterales</taxon>
        <taxon>Roseobacteraceae</taxon>
        <taxon>Leisingera</taxon>
    </lineage>
</organism>
<evidence type="ECO:0000313" key="4">
    <source>
        <dbReference type="Proteomes" id="UP000766629"/>
    </source>
</evidence>
<keyword evidence="2" id="KW-0732">Signal</keyword>
<sequence length="344" mass="36145">MRRFWLGLAAASVVSACGGGNPFTTTTDDDTGTDTGSGSREGLPPGTDNPSANAAIFRSEPTEADGGERGDGYATGISYDADTDTFTVDNLGFDGDNTYSRGTAIASLGPYSVYEADTTFPDIIDGQLINQFAHRAIYGVSTSGNTEFAIVRTGDYVDYGFGGFIYQRHNGVSLPSSGQAVYTGSMAGIRDFDGAGGLEYSTADAQIAIDFDDFNDTTGTRGDAVRGVFNNRRIFDINGNDITSDVISRIETQNSIDLNGELPTLVFDVGPGALDDNGELVGTLHSNYINSSGAISTFEEGNYYAVMSGDNPDEIVGVMVVTTGLDPAATTVRETGGFIVYNPD</sequence>
<feature type="chain" id="PRO_5047095199" description="Thymidylate synthase" evidence="2">
    <location>
        <begin position="17"/>
        <end position="344"/>
    </location>
</feature>
<reference evidence="3 4" key="1">
    <citation type="submission" date="2021-06" db="EMBL/GenBank/DDBJ databases">
        <title>50 bacteria genomes isolated from Dapeng, Shenzhen, China.</title>
        <authorList>
            <person name="Zheng W."/>
            <person name="Yu S."/>
            <person name="Huang Y."/>
        </authorList>
    </citation>
    <scope>NUCLEOTIDE SEQUENCE [LARGE SCALE GENOMIC DNA]</scope>
    <source>
        <strain evidence="3 4">DP1N14-2</strain>
    </source>
</reference>
<evidence type="ECO:0008006" key="5">
    <source>
        <dbReference type="Google" id="ProtNLM"/>
    </source>
</evidence>
<evidence type="ECO:0000256" key="1">
    <source>
        <dbReference type="SAM" id="MobiDB-lite"/>
    </source>
</evidence>
<evidence type="ECO:0000313" key="3">
    <source>
        <dbReference type="EMBL" id="MBY6138794.1"/>
    </source>
</evidence>
<proteinExistence type="predicted"/>
<feature type="signal peptide" evidence="2">
    <location>
        <begin position="1"/>
        <end position="16"/>
    </location>
</feature>
<keyword evidence="4" id="KW-1185">Reference proteome</keyword>
<accession>A0ABS7NC57</accession>
<name>A0ABS7NC57_9RHOB</name>
<dbReference type="Proteomes" id="UP000766629">
    <property type="component" value="Unassembled WGS sequence"/>
</dbReference>
<feature type="region of interest" description="Disordered" evidence="1">
    <location>
        <begin position="19"/>
        <end position="52"/>
    </location>
</feature>
<dbReference type="PROSITE" id="PS51257">
    <property type="entry name" value="PROKAR_LIPOPROTEIN"/>
    <property type="match status" value="1"/>
</dbReference>
<gene>
    <name evidence="3" type="ORF">KUV26_05030</name>
</gene>
<protein>
    <recommendedName>
        <fullName evidence="5">Thymidylate synthase</fullName>
    </recommendedName>
</protein>
<dbReference type="RefSeq" id="WP_222507567.1">
    <property type="nucleotide sequence ID" value="NZ_JAHVJA010000002.1"/>
</dbReference>